<evidence type="ECO:0000256" key="1">
    <source>
        <dbReference type="ARBA" id="ARBA00004651"/>
    </source>
</evidence>
<evidence type="ECO:0000256" key="5">
    <source>
        <dbReference type="ARBA" id="ARBA00022989"/>
    </source>
</evidence>
<feature type="transmembrane region" description="Helical" evidence="7">
    <location>
        <begin position="187"/>
        <end position="208"/>
    </location>
</feature>
<evidence type="ECO:0000313" key="9">
    <source>
        <dbReference type="EMBL" id="VAV87105.1"/>
    </source>
</evidence>
<feature type="transmembrane region" description="Helical" evidence="7">
    <location>
        <begin position="132"/>
        <end position="150"/>
    </location>
</feature>
<dbReference type="GO" id="GO:0006865">
    <property type="term" value="P:amino acid transport"/>
    <property type="evidence" value="ECO:0007669"/>
    <property type="project" value="TreeGrafter"/>
</dbReference>
<dbReference type="PROSITE" id="PS50928">
    <property type="entry name" value="ABC_TM1"/>
    <property type="match status" value="1"/>
</dbReference>
<feature type="transmembrane region" description="Helical" evidence="7">
    <location>
        <begin position="249"/>
        <end position="276"/>
    </location>
</feature>
<feature type="transmembrane region" description="Helical" evidence="7">
    <location>
        <begin position="297"/>
        <end position="315"/>
    </location>
</feature>
<accession>A0A3B0RUG1</accession>
<feature type="transmembrane region" description="Helical" evidence="7">
    <location>
        <begin position="47"/>
        <end position="71"/>
    </location>
</feature>
<evidence type="ECO:0000259" key="8">
    <source>
        <dbReference type="PROSITE" id="PS50928"/>
    </source>
</evidence>
<evidence type="ECO:0000256" key="2">
    <source>
        <dbReference type="ARBA" id="ARBA00022448"/>
    </source>
</evidence>
<protein>
    <submittedName>
        <fullName evidence="9">L-amino acid ABC transporter (Glu/Asp/His/...), permease protein 2 AapM</fullName>
    </submittedName>
</protein>
<sequence>MATNNDHSNHYVRTKMLPAESPPAGEVGIRKWLWDNVFSSMANFNSVGAAISSILMMILTFAVLALFWWVIVVLYKFGWQDAIWSGTDGSFCRPEDNKGKVPVGINIGACWPFVTNRFGQFMNGFYPEAERWRIYLTYIIGAPLIAGLLIPSVPRKTLNAVLLFIAYPIVATVLLSGGNMDIAGSTWLFWAVVFAGILAILFAIEMFTEAKGILMSGGKVVLTVAIGLFAILAALSFDFGLEYVETSRWGGLMLTLVIGLVGIVVSLPLGIILALGRRSQMPAVRLASTIFIEVWRGVPLITVLFMSSVMLPLFFAEGVNFDKLVRALIVVALFASAYMAEVVRGGLQAIPKGQYEGAQALGLSFWQTTNLITMPQALKLVIPGIVNTFIGLFKDTTLVSIIGLYDFLGIQESALQDTNWLAPTNQMTGFLFLATVYFLFCFAMSRYSIYTENRLHTGHER</sequence>
<feature type="domain" description="ABC transmembrane type-1" evidence="8">
    <location>
        <begin position="252"/>
        <end position="448"/>
    </location>
</feature>
<feature type="transmembrane region" description="Helical" evidence="7">
    <location>
        <begin position="425"/>
        <end position="444"/>
    </location>
</feature>
<dbReference type="GO" id="GO:0043190">
    <property type="term" value="C:ATP-binding cassette (ABC) transporter complex"/>
    <property type="evidence" value="ECO:0007669"/>
    <property type="project" value="InterPro"/>
</dbReference>
<dbReference type="InterPro" id="IPR010065">
    <property type="entry name" value="AA_ABC_transptr_permease_3TM"/>
</dbReference>
<dbReference type="NCBIfam" id="TIGR01726">
    <property type="entry name" value="HEQRo_perm_3TM"/>
    <property type="match status" value="1"/>
</dbReference>
<dbReference type="SUPFAM" id="SSF161098">
    <property type="entry name" value="MetI-like"/>
    <property type="match status" value="1"/>
</dbReference>
<evidence type="ECO:0000256" key="7">
    <source>
        <dbReference type="SAM" id="Phobius"/>
    </source>
</evidence>
<gene>
    <name evidence="9" type="ORF">MNBD_ALPHA08-387</name>
</gene>
<dbReference type="InterPro" id="IPR043429">
    <property type="entry name" value="ArtM/GltK/GlnP/TcyL/YhdX-like"/>
</dbReference>
<dbReference type="EMBL" id="UOEC01000023">
    <property type="protein sequence ID" value="VAV87105.1"/>
    <property type="molecule type" value="Genomic_DNA"/>
</dbReference>
<dbReference type="Pfam" id="PF00528">
    <property type="entry name" value="BPD_transp_1"/>
    <property type="match status" value="1"/>
</dbReference>
<dbReference type="AlphaFoldDB" id="A0A3B0RUG1"/>
<dbReference type="GO" id="GO:0022857">
    <property type="term" value="F:transmembrane transporter activity"/>
    <property type="evidence" value="ECO:0007669"/>
    <property type="project" value="InterPro"/>
</dbReference>
<keyword evidence="6 7" id="KW-0472">Membrane</keyword>
<evidence type="ECO:0000256" key="3">
    <source>
        <dbReference type="ARBA" id="ARBA00022475"/>
    </source>
</evidence>
<dbReference type="PANTHER" id="PTHR30614:SF41">
    <property type="entry name" value="INNER MEMBRANE AMINO-ACID ABC TRANSPORTER PERMEASE PROTEIN YHDY"/>
    <property type="match status" value="1"/>
</dbReference>
<dbReference type="PANTHER" id="PTHR30614">
    <property type="entry name" value="MEMBRANE COMPONENT OF AMINO ACID ABC TRANSPORTER"/>
    <property type="match status" value="1"/>
</dbReference>
<reference evidence="9" key="1">
    <citation type="submission" date="2018-06" db="EMBL/GenBank/DDBJ databases">
        <authorList>
            <person name="Zhirakovskaya E."/>
        </authorList>
    </citation>
    <scope>NUCLEOTIDE SEQUENCE</scope>
</reference>
<proteinExistence type="predicted"/>
<feature type="transmembrane region" description="Helical" evidence="7">
    <location>
        <begin position="220"/>
        <end position="237"/>
    </location>
</feature>
<keyword evidence="5 7" id="KW-1133">Transmembrane helix</keyword>
<dbReference type="InterPro" id="IPR000515">
    <property type="entry name" value="MetI-like"/>
</dbReference>
<feature type="transmembrane region" description="Helical" evidence="7">
    <location>
        <begin position="327"/>
        <end position="347"/>
    </location>
</feature>
<dbReference type="Gene3D" id="1.10.3720.10">
    <property type="entry name" value="MetI-like"/>
    <property type="match status" value="1"/>
</dbReference>
<dbReference type="CDD" id="cd06261">
    <property type="entry name" value="TM_PBP2"/>
    <property type="match status" value="1"/>
</dbReference>
<keyword evidence="2" id="KW-0813">Transport</keyword>
<evidence type="ECO:0000256" key="6">
    <source>
        <dbReference type="ARBA" id="ARBA00023136"/>
    </source>
</evidence>
<feature type="transmembrane region" description="Helical" evidence="7">
    <location>
        <begin position="380"/>
        <end position="405"/>
    </location>
</feature>
<keyword evidence="3" id="KW-1003">Cell membrane</keyword>
<evidence type="ECO:0000256" key="4">
    <source>
        <dbReference type="ARBA" id="ARBA00022692"/>
    </source>
</evidence>
<feature type="transmembrane region" description="Helical" evidence="7">
    <location>
        <begin position="157"/>
        <end position="175"/>
    </location>
</feature>
<name>A0A3B0RUG1_9ZZZZ</name>
<organism evidence="9">
    <name type="scientific">hydrothermal vent metagenome</name>
    <dbReference type="NCBI Taxonomy" id="652676"/>
    <lineage>
        <taxon>unclassified sequences</taxon>
        <taxon>metagenomes</taxon>
        <taxon>ecological metagenomes</taxon>
    </lineage>
</organism>
<comment type="subcellular location">
    <subcellularLocation>
        <location evidence="1">Cell membrane</location>
        <topology evidence="1">Multi-pass membrane protein</topology>
    </subcellularLocation>
</comment>
<keyword evidence="4 7" id="KW-0812">Transmembrane</keyword>
<dbReference type="InterPro" id="IPR035906">
    <property type="entry name" value="MetI-like_sf"/>
</dbReference>